<dbReference type="EMBL" id="ACKP02000015">
    <property type="protein sequence ID" value="EEX77646.1"/>
    <property type="molecule type" value="Genomic_DNA"/>
</dbReference>
<name>C9LUB5_SELS3</name>
<dbReference type="OrthoDB" id="9806536at2"/>
<keyword evidence="1" id="KW-0456">Lyase</keyword>
<dbReference type="Pfam" id="PF22451">
    <property type="entry name" value="NirdL-like_HTH"/>
    <property type="match status" value="1"/>
</dbReference>
<dbReference type="EC" id="4.1.1.111" evidence="4"/>
<dbReference type="SMART" id="SM00344">
    <property type="entry name" value="HTH_ASNC"/>
    <property type="match status" value="1"/>
</dbReference>
<sequence>MLTAFDKKLLNVLQAGLPISSRPFADLAQGLESDEKTVLSRVKELKEQGYLRRIGPFFDSAKMGYRGTLVALRVRPEAMKSVAEAVNRHVGVTHNYEREGRYNLWFTLLTPNEEMRRRILAEIRALPGVEALLNLASHKKYKVNVQFKLG</sequence>
<dbReference type="HOGENOM" id="CLU_112007_1_0_9"/>
<reference evidence="9 10" key="1">
    <citation type="submission" date="2009-09" db="EMBL/GenBank/DDBJ databases">
        <authorList>
            <person name="Weinstock G."/>
            <person name="Sodergren E."/>
            <person name="Clifton S."/>
            <person name="Fulton L."/>
            <person name="Fulton B."/>
            <person name="Courtney L."/>
            <person name="Fronick C."/>
            <person name="Harrison M."/>
            <person name="Strong C."/>
            <person name="Farmer C."/>
            <person name="Delahaunty K."/>
            <person name="Markovic C."/>
            <person name="Hall O."/>
            <person name="Minx P."/>
            <person name="Tomlinson C."/>
            <person name="Mitreva M."/>
            <person name="Nelson J."/>
            <person name="Hou S."/>
            <person name="Wollam A."/>
            <person name="Pepin K.H."/>
            <person name="Johnson M."/>
            <person name="Bhonagiri V."/>
            <person name="Nash W.E."/>
            <person name="Warren W."/>
            <person name="Chinwalla A."/>
            <person name="Mardis E.R."/>
            <person name="Wilson R.K."/>
        </authorList>
    </citation>
    <scope>NUCLEOTIDE SEQUENCE [LARGE SCALE GENOMIC DNA]</scope>
    <source>
        <strain evidence="9">ATCC 35185</strain>
        <strain evidence="10">ATCC 35185 / DSM 20758 / VPI D19B-28</strain>
    </source>
</reference>
<dbReference type="AlphaFoldDB" id="C9LUB5"/>
<dbReference type="STRING" id="546271.Selsp_1301"/>
<protein>
    <recommendedName>
        <fullName evidence="4">siroheme decarboxylase</fullName>
        <ecNumber evidence="4">4.1.1.111</ecNumber>
    </recommendedName>
</protein>
<evidence type="ECO:0000313" key="8">
    <source>
        <dbReference type="EMBL" id="AEC00260.1"/>
    </source>
</evidence>
<comment type="similarity">
    <text evidence="3">Belongs to the Ahb/Nir family.</text>
</comment>
<evidence type="ECO:0000256" key="3">
    <source>
        <dbReference type="ARBA" id="ARBA00023457"/>
    </source>
</evidence>
<dbReference type="InterPro" id="IPR050684">
    <property type="entry name" value="HTH-Siroheme_Decarb"/>
</dbReference>
<proteinExistence type="inferred from homology"/>
<gene>
    <name evidence="8" type="ordered locus">Selsp_1301</name>
    <name evidence="9" type="ORF">SELSPUOL_00922</name>
</gene>
<feature type="domain" description="Siroheme decarboxylase NirL-like HTH" evidence="7">
    <location>
        <begin position="6"/>
        <end position="52"/>
    </location>
</feature>
<feature type="domain" description="Siroheme decarboxylase AsnC-like ligand binding" evidence="6">
    <location>
        <begin position="62"/>
        <end position="142"/>
    </location>
</feature>
<dbReference type="RefSeq" id="WP_006192125.1">
    <property type="nucleotide sequence ID" value="NC_015437.1"/>
</dbReference>
<dbReference type="Gene3D" id="3.30.70.3460">
    <property type="match status" value="1"/>
</dbReference>
<organism evidence="9 10">
    <name type="scientific">Selenomonas sputigena (strain ATCC 35185 / DSM 20758 / CCUG 44933 / VPI D19B-28)</name>
    <dbReference type="NCBI Taxonomy" id="546271"/>
    <lineage>
        <taxon>Bacteria</taxon>
        <taxon>Bacillati</taxon>
        <taxon>Bacillota</taxon>
        <taxon>Negativicutes</taxon>
        <taxon>Selenomonadales</taxon>
        <taxon>Selenomonadaceae</taxon>
        <taxon>Selenomonas</taxon>
    </lineage>
</organism>
<dbReference type="Gene3D" id="1.10.10.10">
    <property type="entry name" value="Winged helix-like DNA-binding domain superfamily/Winged helix DNA-binding domain"/>
    <property type="match status" value="1"/>
</dbReference>
<evidence type="ECO:0000256" key="4">
    <source>
        <dbReference type="ARBA" id="ARBA00023471"/>
    </source>
</evidence>
<comment type="catalytic activity">
    <reaction evidence="5">
        <text>siroheme + 2 H(+) = 12,18-didecarboxysiroheme + 2 CO2</text>
        <dbReference type="Rhea" id="RHEA:19093"/>
        <dbReference type="ChEBI" id="CHEBI:15378"/>
        <dbReference type="ChEBI" id="CHEBI:16526"/>
        <dbReference type="ChEBI" id="CHEBI:60052"/>
        <dbReference type="ChEBI" id="CHEBI:140497"/>
        <dbReference type="EC" id="4.1.1.111"/>
    </reaction>
</comment>
<evidence type="ECO:0000259" key="7">
    <source>
        <dbReference type="Pfam" id="PF22451"/>
    </source>
</evidence>
<evidence type="ECO:0000313" key="10">
    <source>
        <dbReference type="Proteomes" id="UP000003505"/>
    </source>
</evidence>
<dbReference type="EMBL" id="CP002637">
    <property type="protein sequence ID" value="AEC00260.1"/>
    <property type="molecule type" value="Genomic_DNA"/>
</dbReference>
<dbReference type="eggNOG" id="COG1522">
    <property type="taxonomic scope" value="Bacteria"/>
</dbReference>
<dbReference type="InterPro" id="IPR036390">
    <property type="entry name" value="WH_DNA-bd_sf"/>
</dbReference>
<dbReference type="KEGG" id="ssg:Selsp_1301"/>
<evidence type="ECO:0000313" key="9">
    <source>
        <dbReference type="EMBL" id="EEX77646.1"/>
    </source>
</evidence>
<evidence type="ECO:0000256" key="1">
    <source>
        <dbReference type="ARBA" id="ARBA00023239"/>
    </source>
</evidence>
<evidence type="ECO:0000256" key="2">
    <source>
        <dbReference type="ARBA" id="ARBA00023444"/>
    </source>
</evidence>
<dbReference type="SUPFAM" id="SSF46785">
    <property type="entry name" value="Winged helix' DNA-binding domain"/>
    <property type="match status" value="1"/>
</dbReference>
<evidence type="ECO:0000259" key="6">
    <source>
        <dbReference type="Pfam" id="PF17805"/>
    </source>
</evidence>
<reference evidence="8 11" key="2">
    <citation type="submission" date="2011-04" db="EMBL/GenBank/DDBJ databases">
        <title>The complete genome of Selenomonas sputigena DSM 20758.</title>
        <authorList>
            <consortium name="US DOE Joint Genome Institute (JGI-PGF)"/>
            <person name="Lucas S."/>
            <person name="Copeland A."/>
            <person name="Lapidus A."/>
            <person name="Bruce D."/>
            <person name="Goodwin L."/>
            <person name="Pitluck S."/>
            <person name="Peters L."/>
            <person name="Kyrpides N."/>
            <person name="Mavromatis K."/>
            <person name="Ivanova N."/>
            <person name="Ovchinnikova G."/>
            <person name="Teshima H."/>
            <person name="Detter J.C."/>
            <person name="Tapia R."/>
            <person name="Han C."/>
            <person name="Land M."/>
            <person name="Hauser L."/>
            <person name="Markowitz V."/>
            <person name="Cheng J.-F."/>
            <person name="Hugenholtz P."/>
            <person name="Woyke T."/>
            <person name="Wu D."/>
            <person name="Gronow S."/>
            <person name="Wellnitz S."/>
            <person name="Schneider S."/>
            <person name="Klenk H.-P."/>
            <person name="Eisen J.A."/>
        </authorList>
    </citation>
    <scope>NUCLEOTIDE SEQUENCE [LARGE SCALE GENOMIC DNA]</scope>
    <source>
        <strain evidence="8">ATCC 35185</strain>
        <strain evidence="11">ATCC 35185 / DSM 20758 / VPI D19B-28</strain>
    </source>
</reference>
<dbReference type="InterPro" id="IPR019888">
    <property type="entry name" value="Tscrpt_reg_AsnC-like"/>
</dbReference>
<dbReference type="Pfam" id="PF17805">
    <property type="entry name" value="AsnC_trans_reg2"/>
    <property type="match status" value="1"/>
</dbReference>
<comment type="pathway">
    <text evidence="2">Porphyrin-containing compound metabolism.</text>
</comment>
<dbReference type="InterPro" id="IPR036388">
    <property type="entry name" value="WH-like_DNA-bd_sf"/>
</dbReference>
<dbReference type="InterPro" id="IPR053953">
    <property type="entry name" value="NirdL-like_HTH"/>
</dbReference>
<keyword evidence="11" id="KW-1185">Reference proteome</keyword>
<dbReference type="PANTHER" id="PTHR43413:SF1">
    <property type="entry name" value="SIROHEME DECARBOXYLASE NIRL SUBUNIT"/>
    <property type="match status" value="1"/>
</dbReference>
<dbReference type="Proteomes" id="UP000011124">
    <property type="component" value="Chromosome"/>
</dbReference>
<dbReference type="InterPro" id="IPR040523">
    <property type="entry name" value="AsnC_trans_reg2"/>
</dbReference>
<dbReference type="Proteomes" id="UP000003505">
    <property type="component" value="Unassembled WGS sequence"/>
</dbReference>
<evidence type="ECO:0000256" key="5">
    <source>
        <dbReference type="ARBA" id="ARBA00048470"/>
    </source>
</evidence>
<dbReference type="PANTHER" id="PTHR43413">
    <property type="entry name" value="TRANSCRIPTIONAL REGULATOR, ASNC FAMILY"/>
    <property type="match status" value="1"/>
</dbReference>
<accession>C9LUB5</accession>
<evidence type="ECO:0000313" key="11">
    <source>
        <dbReference type="Proteomes" id="UP000011124"/>
    </source>
</evidence>
<dbReference type="GO" id="GO:0016829">
    <property type="term" value="F:lyase activity"/>
    <property type="evidence" value="ECO:0007669"/>
    <property type="project" value="UniProtKB-KW"/>
</dbReference>